<accession>A0A1T1H7G8</accession>
<gene>
    <name evidence="3" type="ORF">B1202_01080</name>
</gene>
<organism evidence="3 4">
    <name type="scientific">Acinetobacter amyesii</name>
    <dbReference type="NCBI Taxonomy" id="2942470"/>
    <lineage>
        <taxon>Bacteria</taxon>
        <taxon>Pseudomonadati</taxon>
        <taxon>Pseudomonadota</taxon>
        <taxon>Gammaproteobacteria</taxon>
        <taxon>Moraxellales</taxon>
        <taxon>Moraxellaceae</taxon>
        <taxon>Acinetobacter</taxon>
    </lineage>
</organism>
<keyword evidence="4" id="KW-1185">Reference proteome</keyword>
<dbReference type="Proteomes" id="UP000191160">
    <property type="component" value="Unassembled WGS sequence"/>
</dbReference>
<sequence length="246" mass="27398">MRFMMLLGLIFSPSISYANIQAKRVSQPIAVDIVEISDLSQLKLYLYDTQQQPYRDLQRLKQSLARKCNTMSFAMNAGMYHADLAPVGLYVENGVQKKALNRATRGFGNFLIQPNGVLAWNAKQAVILTTQKYASTNFNARYATQSGPMLVVDGKINSNFIPQSDSLKIRNGVGIKNGKLYFVISREGVSFYAFAQYFKQQLSINNALYLDGSVSSADIQVLNRHDSSLKPLGPIVAYTTASRCKQ</sequence>
<dbReference type="Pfam" id="PF09992">
    <property type="entry name" value="NAGPA"/>
    <property type="match status" value="1"/>
</dbReference>
<evidence type="ECO:0000313" key="4">
    <source>
        <dbReference type="Proteomes" id="UP000191160"/>
    </source>
</evidence>
<comment type="caution">
    <text evidence="3">The sequence shown here is derived from an EMBL/GenBank/DDBJ whole genome shotgun (WGS) entry which is preliminary data.</text>
</comment>
<feature type="domain" description="Phosphodiester glycosidase" evidence="2">
    <location>
        <begin position="70"/>
        <end position="228"/>
    </location>
</feature>
<evidence type="ECO:0000256" key="1">
    <source>
        <dbReference type="SAM" id="SignalP"/>
    </source>
</evidence>
<dbReference type="EMBL" id="MVKX01000001">
    <property type="protein sequence ID" value="OOV85726.1"/>
    <property type="molecule type" value="Genomic_DNA"/>
</dbReference>
<reference evidence="3 4" key="1">
    <citation type="submission" date="2017-02" db="EMBL/GenBank/DDBJ databases">
        <title>Acinetobacter sp. ANC 4945, whole genome shotgun sequencing project.</title>
        <authorList>
            <person name="Radolfova-Krizova L."/>
            <person name="Al Atrouni A."/>
            <person name="Nemec A."/>
        </authorList>
    </citation>
    <scope>NUCLEOTIDE SEQUENCE [LARGE SCALE GENOMIC DNA]</scope>
    <source>
        <strain evidence="3 4">ANC 4945</strain>
    </source>
</reference>
<name>A0A1T1H7G8_9GAMM</name>
<dbReference type="AlphaFoldDB" id="A0A1T1H7G8"/>
<proteinExistence type="predicted"/>
<evidence type="ECO:0000259" key="2">
    <source>
        <dbReference type="Pfam" id="PF09992"/>
    </source>
</evidence>
<evidence type="ECO:0000313" key="3">
    <source>
        <dbReference type="EMBL" id="OOV85726.1"/>
    </source>
</evidence>
<feature type="signal peptide" evidence="1">
    <location>
        <begin position="1"/>
        <end position="18"/>
    </location>
</feature>
<dbReference type="InterPro" id="IPR018711">
    <property type="entry name" value="NAGPA"/>
</dbReference>
<keyword evidence="1" id="KW-0732">Signal</keyword>
<protein>
    <recommendedName>
        <fullName evidence="2">Phosphodiester glycosidase domain-containing protein</fullName>
    </recommendedName>
</protein>
<feature type="chain" id="PRO_5013204796" description="Phosphodiester glycosidase domain-containing protein" evidence="1">
    <location>
        <begin position="19"/>
        <end position="246"/>
    </location>
</feature>